<accession>C5FN15</accession>
<feature type="region of interest" description="Disordered" evidence="1">
    <location>
        <begin position="208"/>
        <end position="232"/>
    </location>
</feature>
<evidence type="ECO:0000313" key="4">
    <source>
        <dbReference type="Proteomes" id="UP000002035"/>
    </source>
</evidence>
<feature type="compositionally biased region" description="Basic and acidic residues" evidence="1">
    <location>
        <begin position="337"/>
        <end position="355"/>
    </location>
</feature>
<dbReference type="Proteomes" id="UP000002035">
    <property type="component" value="Unassembled WGS sequence"/>
</dbReference>
<dbReference type="HOGENOM" id="CLU_037437_1_0_1"/>
<dbReference type="eggNOG" id="ENOG502S9TZ">
    <property type="taxonomic scope" value="Eukaryota"/>
</dbReference>
<sequence>MTSPVQWRMHYRALLREASYLPDPVANRYMTEYVISRFRKFTSPMEQKTMDAAKIARLQTRIRKHLKLFQLANQGYPKSLERVLLMSYGRIGRRKRILLQQLLHSDGNGPGSKGMLFSDQWKPSELLLALLQSQSENHHIGAQKVKRPVRTGDLEPRIPEVNALSKPLADIRKIHIRQKWYALVLDKAFPPLPRNDWETLQRLVAGSEPWTPPMRRKGPRQTSPPDSVSQPQEGYLSTEFLIAGAKKDPTFAQYVRGRPHHITRRLMRHMWERVCALTPLIQWDSSKHKWLFSWGTQRVTAPIYRQVDPVKGMALFEGVHQKTGRATMPRRQYTKQGEGDAKSKEDSGKHVEEPPSARTTENYALAQAVNS</sequence>
<feature type="region of interest" description="Disordered" evidence="1">
    <location>
        <begin position="322"/>
        <end position="371"/>
    </location>
</feature>
<dbReference type="InterPro" id="IPR046896">
    <property type="entry name" value="Cup1-like_N"/>
</dbReference>
<dbReference type="OMA" id="QWRHLFR"/>
<dbReference type="OrthoDB" id="5521299at2759"/>
<name>C5FN15_ARTOC</name>
<proteinExistence type="predicted"/>
<dbReference type="AlphaFoldDB" id="C5FN15"/>
<evidence type="ECO:0000259" key="2">
    <source>
        <dbReference type="Pfam" id="PF20263"/>
    </source>
</evidence>
<evidence type="ECO:0000313" key="3">
    <source>
        <dbReference type="EMBL" id="EEQ31251.1"/>
    </source>
</evidence>
<feature type="compositionally biased region" description="Polar residues" evidence="1">
    <location>
        <begin position="357"/>
        <end position="371"/>
    </location>
</feature>
<dbReference type="CDD" id="cd20273">
    <property type="entry name" value="Complex1_LYR_unchar"/>
    <property type="match status" value="1"/>
</dbReference>
<dbReference type="VEuPathDB" id="FungiDB:MCYG_04070"/>
<protein>
    <recommendedName>
        <fullName evidence="2">LYR motif-containing protein Cup1-like N-terminal domain-containing protein</fullName>
    </recommendedName>
</protein>
<keyword evidence="4" id="KW-1185">Reference proteome</keyword>
<dbReference type="GeneID" id="9224402"/>
<reference evidence="4" key="1">
    <citation type="journal article" date="2012" name="MBio">
        <title>Comparative genome analysis of Trichophyton rubrum and related dermatophytes reveals candidate genes involved in infection.</title>
        <authorList>
            <person name="Martinez D.A."/>
            <person name="Oliver B.G."/>
            <person name="Graeser Y."/>
            <person name="Goldberg J.M."/>
            <person name="Li W."/>
            <person name="Martinez-Rossi N.M."/>
            <person name="Monod M."/>
            <person name="Shelest E."/>
            <person name="Barton R.C."/>
            <person name="Birch E."/>
            <person name="Brakhage A.A."/>
            <person name="Chen Z."/>
            <person name="Gurr S.J."/>
            <person name="Heiman D."/>
            <person name="Heitman J."/>
            <person name="Kosti I."/>
            <person name="Rossi A."/>
            <person name="Saif S."/>
            <person name="Samalova M."/>
            <person name="Saunders C.W."/>
            <person name="Shea T."/>
            <person name="Summerbell R.C."/>
            <person name="Xu J."/>
            <person name="Young S."/>
            <person name="Zeng Q."/>
            <person name="Birren B.W."/>
            <person name="Cuomo C.A."/>
            <person name="White T.C."/>
        </authorList>
    </citation>
    <scope>NUCLEOTIDE SEQUENCE [LARGE SCALE GENOMIC DNA]</scope>
    <source>
        <strain evidence="4">ATCC MYA-4605 / CBS 113480</strain>
    </source>
</reference>
<dbReference type="RefSeq" id="XP_002846333.1">
    <property type="nucleotide sequence ID" value="XM_002846287.1"/>
</dbReference>
<dbReference type="Pfam" id="PF20263">
    <property type="entry name" value="LYRM2-like"/>
    <property type="match status" value="1"/>
</dbReference>
<evidence type="ECO:0000256" key="1">
    <source>
        <dbReference type="SAM" id="MobiDB-lite"/>
    </source>
</evidence>
<organism evidence="3 4">
    <name type="scientific">Arthroderma otae (strain ATCC MYA-4605 / CBS 113480)</name>
    <name type="common">Microsporum canis</name>
    <dbReference type="NCBI Taxonomy" id="554155"/>
    <lineage>
        <taxon>Eukaryota</taxon>
        <taxon>Fungi</taxon>
        <taxon>Dikarya</taxon>
        <taxon>Ascomycota</taxon>
        <taxon>Pezizomycotina</taxon>
        <taxon>Eurotiomycetes</taxon>
        <taxon>Eurotiomycetidae</taxon>
        <taxon>Onygenales</taxon>
        <taxon>Arthrodermataceae</taxon>
        <taxon>Microsporum</taxon>
    </lineage>
</organism>
<dbReference type="EMBL" id="DS995704">
    <property type="protein sequence ID" value="EEQ31251.1"/>
    <property type="molecule type" value="Genomic_DNA"/>
</dbReference>
<gene>
    <name evidence="3" type="ORF">MCYG_04070</name>
</gene>
<feature type="compositionally biased region" description="Polar residues" evidence="1">
    <location>
        <begin position="220"/>
        <end position="232"/>
    </location>
</feature>
<feature type="domain" description="LYR motif-containing protein Cup1-like N-terminal" evidence="2">
    <location>
        <begin position="11"/>
        <end position="98"/>
    </location>
</feature>